<sequence>MAKKNAINVKFENLRFTDGAREGLLGPTLTVDLKLPQPIKRWPDAEGRLRAMARHLWEAEPLYNVEPEDWPGAFLLNTPSDDSREQFAAWLVAFQIALQRIARDPVGAGGLAKKDESVLELVLPWERQNIASDALKLAVQYLGISLSPGNSGLPDLQKKVAQWVNSAQSGGLHPTNLRFARAAMERGVPVRRAGGQLLRLGWGANGKRMESTFGHETSVIATRLARHKFRASQILADAGIPVAPAVMVRTEKEAQAMAERFGWPVVVKPGNQDQGVGVVPGIRDVQTLRQAFSSAASYSPQGVLLEKHVSGEDHRLLVVGGRVRVATKRVPAHVVGDGHSSIGKLVRSLNADPRRGDGKSMLVQVKIDDEAEAMLNEQGLSLESVPAEGDTVWLRRTANISTGGTAEDLTSAIHPDNVRLAERAARIIGLDIAGIDLICPDAHRSWREVGGVICEVNAQPGLRPHWLGTPDHDVSGEILNYLLQGEDLRIPVAAVVGGDRRTHVAAIAHVLLGAENHVCGLASEAEARVGVESVGGTGADPFKRARMILSDPTVTRAVFALPDPTLLAQGHPCDYYQWVVITDLNEGGDSQGLSSDQRMLLRAQAVARATGGVVANADDAACVALVRQVSSLPVIWVSTGSNFDTALLRPSDKAVVWGSNGDDAMRVVTEKGTQHLRLAAHLTNGDAEVGGLDRKAVAFAVAVSVGMGQPVDVLAEA</sequence>
<protein>
    <submittedName>
        <fullName evidence="4">Cyanophycin synthetase</fullName>
    </submittedName>
</protein>
<name>A0A498C4C9_9GAMM</name>
<dbReference type="AlphaFoldDB" id="A0A498C4C9"/>
<evidence type="ECO:0000256" key="1">
    <source>
        <dbReference type="ARBA" id="ARBA00023211"/>
    </source>
</evidence>
<evidence type="ECO:0000259" key="3">
    <source>
        <dbReference type="PROSITE" id="PS50975"/>
    </source>
</evidence>
<dbReference type="Gene3D" id="3.30.1490.20">
    <property type="entry name" value="ATP-grasp fold, A domain"/>
    <property type="match status" value="1"/>
</dbReference>
<feature type="domain" description="ATP-grasp" evidence="3">
    <location>
        <begin position="232"/>
        <end position="483"/>
    </location>
</feature>
<organism evidence="4 5">
    <name type="scientific">Alkalispirillum mobile</name>
    <dbReference type="NCBI Taxonomy" id="85925"/>
    <lineage>
        <taxon>Bacteria</taxon>
        <taxon>Pseudomonadati</taxon>
        <taxon>Pseudomonadota</taxon>
        <taxon>Gammaproteobacteria</taxon>
        <taxon>Chromatiales</taxon>
        <taxon>Ectothiorhodospiraceae</taxon>
        <taxon>Alkalispirillum</taxon>
    </lineage>
</organism>
<dbReference type="GO" id="GO:0018169">
    <property type="term" value="F:ribosomal S6-glutamic acid ligase activity"/>
    <property type="evidence" value="ECO:0007669"/>
    <property type="project" value="TreeGrafter"/>
</dbReference>
<dbReference type="GO" id="GO:0046872">
    <property type="term" value="F:metal ion binding"/>
    <property type="evidence" value="ECO:0007669"/>
    <property type="project" value="InterPro"/>
</dbReference>
<dbReference type="Pfam" id="PF08443">
    <property type="entry name" value="RimK"/>
    <property type="match status" value="2"/>
</dbReference>
<dbReference type="InterPro" id="IPR013815">
    <property type="entry name" value="ATP_grasp_subdomain_1"/>
</dbReference>
<dbReference type="GO" id="GO:0005737">
    <property type="term" value="C:cytoplasm"/>
    <property type="evidence" value="ECO:0007669"/>
    <property type="project" value="TreeGrafter"/>
</dbReference>
<dbReference type="PROSITE" id="PS50975">
    <property type="entry name" value="ATP_GRASP"/>
    <property type="match status" value="1"/>
</dbReference>
<dbReference type="Gene3D" id="3.30.470.20">
    <property type="entry name" value="ATP-grasp fold, B domain"/>
    <property type="match status" value="2"/>
</dbReference>
<dbReference type="EMBL" id="RCDA01000001">
    <property type="protein sequence ID" value="RLK51024.1"/>
    <property type="molecule type" value="Genomic_DNA"/>
</dbReference>
<accession>A0A498C4C9</accession>
<dbReference type="SUPFAM" id="SSF56059">
    <property type="entry name" value="Glutathione synthetase ATP-binding domain-like"/>
    <property type="match status" value="1"/>
</dbReference>
<dbReference type="OrthoDB" id="9803907at2"/>
<evidence type="ECO:0000313" key="4">
    <source>
        <dbReference type="EMBL" id="RLK51024.1"/>
    </source>
</evidence>
<dbReference type="PANTHER" id="PTHR21621">
    <property type="entry name" value="RIBOSOMAL PROTEIN S6 MODIFICATION PROTEIN"/>
    <property type="match status" value="1"/>
</dbReference>
<evidence type="ECO:0000256" key="2">
    <source>
        <dbReference type="PROSITE-ProRule" id="PRU00409"/>
    </source>
</evidence>
<dbReference type="PANTHER" id="PTHR21621:SF0">
    <property type="entry name" value="BETA-CITRYLGLUTAMATE SYNTHASE B-RELATED"/>
    <property type="match status" value="1"/>
</dbReference>
<dbReference type="InterPro" id="IPR013651">
    <property type="entry name" value="ATP-grasp_RimK-type"/>
</dbReference>
<dbReference type="GO" id="GO:0009432">
    <property type="term" value="P:SOS response"/>
    <property type="evidence" value="ECO:0007669"/>
    <property type="project" value="TreeGrafter"/>
</dbReference>
<evidence type="ECO:0000313" key="5">
    <source>
        <dbReference type="Proteomes" id="UP000275461"/>
    </source>
</evidence>
<reference evidence="4 5" key="1">
    <citation type="submission" date="2018-10" db="EMBL/GenBank/DDBJ databases">
        <title>Genomic Encyclopedia of Type Strains, Phase IV (KMG-IV): sequencing the most valuable type-strain genomes for metagenomic binning, comparative biology and taxonomic classification.</title>
        <authorList>
            <person name="Goeker M."/>
        </authorList>
    </citation>
    <scope>NUCLEOTIDE SEQUENCE [LARGE SCALE GENOMIC DNA]</scope>
    <source>
        <strain evidence="4 5">DSM 12769</strain>
    </source>
</reference>
<keyword evidence="1" id="KW-0464">Manganese</keyword>
<dbReference type="GO" id="GO:0005524">
    <property type="term" value="F:ATP binding"/>
    <property type="evidence" value="ECO:0007669"/>
    <property type="project" value="UniProtKB-UniRule"/>
</dbReference>
<dbReference type="RefSeq" id="WP_121441465.1">
    <property type="nucleotide sequence ID" value="NZ_RCDA01000001.1"/>
</dbReference>
<proteinExistence type="predicted"/>
<comment type="caution">
    <text evidence="4">The sequence shown here is derived from an EMBL/GenBank/DDBJ whole genome shotgun (WGS) entry which is preliminary data.</text>
</comment>
<gene>
    <name evidence="4" type="ORF">DFR31_0938</name>
</gene>
<keyword evidence="5" id="KW-1185">Reference proteome</keyword>
<keyword evidence="2" id="KW-0067">ATP-binding</keyword>
<keyword evidence="2" id="KW-0547">Nucleotide-binding</keyword>
<dbReference type="InterPro" id="IPR011761">
    <property type="entry name" value="ATP-grasp"/>
</dbReference>
<dbReference type="Proteomes" id="UP000275461">
    <property type="component" value="Unassembled WGS sequence"/>
</dbReference>